<dbReference type="SUPFAM" id="SSF48403">
    <property type="entry name" value="Ankyrin repeat"/>
    <property type="match status" value="2"/>
</dbReference>
<dbReference type="Proteomes" id="UP000319801">
    <property type="component" value="Unassembled WGS sequence"/>
</dbReference>
<dbReference type="InterPro" id="IPR052801">
    <property type="entry name" value="Ankyrin-EF-hand"/>
</dbReference>
<dbReference type="PANTHER" id="PTHR24127">
    <property type="entry name" value="ANKYRIN REPEAT AND EF-HAND DOMAIN-CONTAINING PROTEIN 1"/>
    <property type="match status" value="1"/>
</dbReference>
<dbReference type="Pfam" id="PF13606">
    <property type="entry name" value="Ank_3"/>
    <property type="match status" value="1"/>
</dbReference>
<dbReference type="Gene3D" id="1.25.40.20">
    <property type="entry name" value="Ankyrin repeat-containing domain"/>
    <property type="match status" value="2"/>
</dbReference>
<dbReference type="PROSITE" id="PS50297">
    <property type="entry name" value="ANK_REP_REGION"/>
    <property type="match status" value="3"/>
</dbReference>
<dbReference type="InterPro" id="IPR002110">
    <property type="entry name" value="Ankyrin_rpt"/>
</dbReference>
<dbReference type="Pfam" id="PF00023">
    <property type="entry name" value="Ank"/>
    <property type="match status" value="1"/>
</dbReference>
<protein>
    <submittedName>
        <fullName evidence="2">Ankyrin repeat and EF-hand domain-containing protein 1</fullName>
    </submittedName>
</protein>
<dbReference type="AlphaFoldDB" id="A0A556VU42"/>
<dbReference type="InterPro" id="IPR036770">
    <property type="entry name" value="Ankyrin_rpt-contain_sf"/>
</dbReference>
<proteinExistence type="predicted"/>
<dbReference type="OrthoDB" id="539213at2759"/>
<feature type="repeat" description="ANK" evidence="1">
    <location>
        <begin position="50"/>
        <end position="82"/>
    </location>
</feature>
<gene>
    <name evidence="2" type="ORF">Baya_16016</name>
</gene>
<reference evidence="2 3" key="1">
    <citation type="journal article" date="2019" name="Genome Biol. Evol.">
        <title>Whole-Genome Sequencing of the Giant Devil Catfish, Bagarius yarrelli.</title>
        <authorList>
            <person name="Jiang W."/>
            <person name="Lv Y."/>
            <person name="Cheng L."/>
            <person name="Yang K."/>
            <person name="Chao B."/>
            <person name="Wang X."/>
            <person name="Li Y."/>
            <person name="Pan X."/>
            <person name="You X."/>
            <person name="Zhang Y."/>
            <person name="Yang J."/>
            <person name="Li J."/>
            <person name="Zhang X."/>
            <person name="Liu S."/>
            <person name="Sun C."/>
            <person name="Yang J."/>
            <person name="Shi Q."/>
        </authorList>
    </citation>
    <scope>NUCLEOTIDE SEQUENCE [LARGE SCALE GENOMIC DNA]</scope>
    <source>
        <strain evidence="2">JWS20170419001</strain>
        <tissue evidence="2">Muscle</tissue>
    </source>
</reference>
<sequence>MVHVGVPNLINLTEPSKGIGVLHLTSISNHLDMTEFLLSLGAQPDVQDKRGRTPAMLAAELGHDAMLDLLTQNHADMKLLDEEGKGVLFYCISPSQRHARCLQIALNFNADVNNVSHAGKPVFLFACELADQCENIGIRMLESGADPNAADQVLCVLSAYRADWSLVCVEGNSPLHMSAAGGHAECCRFLAQRGCNPKLKNRVGLVPRLLAKAHGHKTALKELQKAERAFAKFSKPGMVNPNQPWAVKLHDWSREHEEALRISFQLAEDSEASVENVSRETFAHVLQEHHAPVEQEHMQKIVAAHEKKRNDVINITDFFKGLQYLQKTFVLSSYELKTKKKTKGRKGGKGKRKKGNSVVPLPICTLPPDVMEKRQDGGPQFMIESYQPFTDTKRFDSDCPPAHPVEDDSAWYLDEPQKIYTNINRCVRTGDFESLCLAFSQRLSVDIRDRFYKTPLMAACSSGSYDMAEFLITLGY</sequence>
<feature type="repeat" description="ANK" evidence="1">
    <location>
        <begin position="17"/>
        <end position="49"/>
    </location>
</feature>
<accession>A0A556VU42</accession>
<dbReference type="Pfam" id="PF12796">
    <property type="entry name" value="Ank_2"/>
    <property type="match status" value="1"/>
</dbReference>
<evidence type="ECO:0000313" key="2">
    <source>
        <dbReference type="EMBL" id="TTO79335.1"/>
    </source>
</evidence>
<dbReference type="PANTHER" id="PTHR24127:SF1">
    <property type="entry name" value="ANKYRIN REPEAT AND EF-HAND DOMAIN-CONTAINING PROTEIN 1"/>
    <property type="match status" value="1"/>
</dbReference>
<keyword evidence="1" id="KW-0040">ANK repeat</keyword>
<evidence type="ECO:0000256" key="1">
    <source>
        <dbReference type="PROSITE-ProRule" id="PRU00023"/>
    </source>
</evidence>
<keyword evidence="3" id="KW-1185">Reference proteome</keyword>
<evidence type="ECO:0000313" key="3">
    <source>
        <dbReference type="Proteomes" id="UP000319801"/>
    </source>
</evidence>
<dbReference type="PROSITE" id="PS50088">
    <property type="entry name" value="ANK_REPEAT"/>
    <property type="match status" value="3"/>
</dbReference>
<name>A0A556VU42_BAGYA</name>
<organism evidence="2 3">
    <name type="scientific">Bagarius yarrelli</name>
    <name type="common">Goonch</name>
    <name type="synonym">Bagrus yarrelli</name>
    <dbReference type="NCBI Taxonomy" id="175774"/>
    <lineage>
        <taxon>Eukaryota</taxon>
        <taxon>Metazoa</taxon>
        <taxon>Chordata</taxon>
        <taxon>Craniata</taxon>
        <taxon>Vertebrata</taxon>
        <taxon>Euteleostomi</taxon>
        <taxon>Actinopterygii</taxon>
        <taxon>Neopterygii</taxon>
        <taxon>Teleostei</taxon>
        <taxon>Ostariophysi</taxon>
        <taxon>Siluriformes</taxon>
        <taxon>Sisoridae</taxon>
        <taxon>Sisorinae</taxon>
        <taxon>Bagarius</taxon>
    </lineage>
</organism>
<dbReference type="EMBL" id="VCAZ01000255">
    <property type="protein sequence ID" value="TTO79335.1"/>
    <property type="molecule type" value="Genomic_DNA"/>
</dbReference>
<comment type="caution">
    <text evidence="2">The sequence shown here is derived from an EMBL/GenBank/DDBJ whole genome shotgun (WGS) entry which is preliminary data.</text>
</comment>
<feature type="repeat" description="ANK" evidence="1">
    <location>
        <begin position="170"/>
        <end position="202"/>
    </location>
</feature>
<dbReference type="SMART" id="SM00248">
    <property type="entry name" value="ANK"/>
    <property type="match status" value="5"/>
</dbReference>